<dbReference type="SMART" id="SM00073">
    <property type="entry name" value="HPT"/>
    <property type="match status" value="1"/>
</dbReference>
<dbReference type="PROSITE" id="PS50109">
    <property type="entry name" value="HIS_KIN"/>
    <property type="match status" value="1"/>
</dbReference>
<proteinExistence type="predicted"/>
<keyword evidence="17" id="KW-1185">Reference proteome</keyword>
<dbReference type="EMBL" id="FNTJ01000003">
    <property type="protein sequence ID" value="SED32903.1"/>
    <property type="molecule type" value="Genomic_DNA"/>
</dbReference>
<dbReference type="PANTHER" id="PTHR43395:SF8">
    <property type="entry name" value="HISTIDINE KINASE"/>
    <property type="match status" value="1"/>
</dbReference>
<evidence type="ECO:0000256" key="4">
    <source>
        <dbReference type="ARBA" id="ARBA00022553"/>
    </source>
</evidence>
<dbReference type="InterPro" id="IPR051315">
    <property type="entry name" value="Bact_Chemotaxis_CheA"/>
</dbReference>
<dbReference type="InterPro" id="IPR011006">
    <property type="entry name" value="CheY-like_superfamily"/>
</dbReference>
<protein>
    <recommendedName>
        <fullName evidence="3">Chemotaxis protein CheA</fullName>
        <ecNumber evidence="2">2.7.13.3</ecNumber>
    </recommendedName>
</protein>
<dbReference type="SMART" id="SM00260">
    <property type="entry name" value="CheW"/>
    <property type="match status" value="1"/>
</dbReference>
<evidence type="ECO:0000256" key="7">
    <source>
        <dbReference type="ARBA" id="ARBA00023012"/>
    </source>
</evidence>
<organism evidence="16 17">
    <name type="scientific">Pseudomonas saponiphila</name>
    <dbReference type="NCBI Taxonomy" id="556534"/>
    <lineage>
        <taxon>Bacteria</taxon>
        <taxon>Pseudomonadati</taxon>
        <taxon>Pseudomonadota</taxon>
        <taxon>Gammaproteobacteria</taxon>
        <taxon>Pseudomonadales</taxon>
        <taxon>Pseudomonadaceae</taxon>
        <taxon>Pseudomonas</taxon>
    </lineage>
</organism>
<evidence type="ECO:0000256" key="6">
    <source>
        <dbReference type="ARBA" id="ARBA00022777"/>
    </source>
</evidence>
<dbReference type="SUPFAM" id="SSF47226">
    <property type="entry name" value="Histidine-containing phosphotransfer domain, HPT domain"/>
    <property type="match status" value="2"/>
</dbReference>
<dbReference type="Proteomes" id="UP000198982">
    <property type="component" value="Unassembled WGS sequence"/>
</dbReference>
<feature type="modified residue" description="4-aspartylphosphate" evidence="10">
    <location>
        <position position="1863"/>
    </location>
</feature>
<reference evidence="17" key="1">
    <citation type="submission" date="2016-10" db="EMBL/GenBank/DDBJ databases">
        <authorList>
            <person name="Varghese N."/>
            <person name="Submissions S."/>
        </authorList>
    </citation>
    <scope>NUCLEOTIDE SEQUENCE [LARGE SCALE GENOMIC DNA]</scope>
    <source>
        <strain evidence="17">DSM 9751</strain>
    </source>
</reference>
<dbReference type="InterPro" id="IPR036641">
    <property type="entry name" value="HPT_dom_sf"/>
</dbReference>
<feature type="domain" description="HPt" evidence="15">
    <location>
        <begin position="993"/>
        <end position="1100"/>
    </location>
</feature>
<name>A0A1H4ZRZ3_9PSED</name>
<feature type="region of interest" description="Disordered" evidence="11">
    <location>
        <begin position="725"/>
        <end position="751"/>
    </location>
</feature>
<dbReference type="InterPro" id="IPR058661">
    <property type="entry name" value="FimL_2nd"/>
</dbReference>
<dbReference type="Pfam" id="PF01584">
    <property type="entry name" value="CheW"/>
    <property type="match status" value="1"/>
</dbReference>
<comment type="catalytic activity">
    <reaction evidence="1">
        <text>ATP + protein L-histidine = ADP + protein N-phospho-L-histidine.</text>
        <dbReference type="EC" id="2.7.13.3"/>
    </reaction>
</comment>
<dbReference type="InterPro" id="IPR036061">
    <property type="entry name" value="CheW-like_dom_sf"/>
</dbReference>
<dbReference type="SUPFAM" id="SSF50341">
    <property type="entry name" value="CheW-like"/>
    <property type="match status" value="1"/>
</dbReference>
<dbReference type="Pfam" id="PF01627">
    <property type="entry name" value="Hpt"/>
    <property type="match status" value="1"/>
</dbReference>
<evidence type="ECO:0000259" key="12">
    <source>
        <dbReference type="PROSITE" id="PS50109"/>
    </source>
</evidence>
<dbReference type="PRINTS" id="PR00344">
    <property type="entry name" value="BCTRLSENSOR"/>
</dbReference>
<dbReference type="PANTHER" id="PTHR43395">
    <property type="entry name" value="SENSOR HISTIDINE KINASE CHEA"/>
    <property type="match status" value="1"/>
</dbReference>
<dbReference type="InterPro" id="IPR002545">
    <property type="entry name" value="CheW-lke_dom"/>
</dbReference>
<evidence type="ECO:0000256" key="11">
    <source>
        <dbReference type="SAM" id="MobiDB-lite"/>
    </source>
</evidence>
<keyword evidence="4 10" id="KW-0597">Phosphoprotein</keyword>
<dbReference type="Gene3D" id="3.40.50.2300">
    <property type="match status" value="1"/>
</dbReference>
<feature type="modified residue" description="Phosphohistidine" evidence="9">
    <location>
        <position position="1040"/>
    </location>
</feature>
<dbReference type="InterPro" id="IPR005467">
    <property type="entry name" value="His_kinase_dom"/>
</dbReference>
<dbReference type="FunFam" id="3.30.565.10:FF:000016">
    <property type="entry name" value="Chemotaxis protein CheA, putative"/>
    <property type="match status" value="1"/>
</dbReference>
<evidence type="ECO:0000259" key="13">
    <source>
        <dbReference type="PROSITE" id="PS50110"/>
    </source>
</evidence>
<accession>A0A1H4ZRZ3</accession>
<keyword evidence="5" id="KW-0808">Transferase</keyword>
<dbReference type="PROSITE" id="PS50851">
    <property type="entry name" value="CHEW"/>
    <property type="match status" value="1"/>
</dbReference>
<evidence type="ECO:0000256" key="5">
    <source>
        <dbReference type="ARBA" id="ARBA00022679"/>
    </source>
</evidence>
<dbReference type="GO" id="GO:0006935">
    <property type="term" value="P:chemotaxis"/>
    <property type="evidence" value="ECO:0007669"/>
    <property type="project" value="InterPro"/>
</dbReference>
<dbReference type="InterPro" id="IPR001789">
    <property type="entry name" value="Sig_transdc_resp-reg_receiver"/>
</dbReference>
<evidence type="ECO:0000259" key="15">
    <source>
        <dbReference type="PROSITE" id="PS50894"/>
    </source>
</evidence>
<feature type="region of interest" description="Disordered" evidence="11">
    <location>
        <begin position="1134"/>
        <end position="1179"/>
    </location>
</feature>
<dbReference type="Pfam" id="PF26379">
    <property type="entry name" value="FimL_2nd"/>
    <property type="match status" value="1"/>
</dbReference>
<dbReference type="Gene3D" id="3.30.565.10">
    <property type="entry name" value="Histidine kinase-like ATPase, C-terminal domain"/>
    <property type="match status" value="1"/>
</dbReference>
<evidence type="ECO:0000256" key="1">
    <source>
        <dbReference type="ARBA" id="ARBA00000085"/>
    </source>
</evidence>
<feature type="domain" description="CheW-like" evidence="14">
    <location>
        <begin position="1650"/>
        <end position="1790"/>
    </location>
</feature>
<dbReference type="RefSeq" id="WP_167365746.1">
    <property type="nucleotide sequence ID" value="NZ_FNTJ01000003.1"/>
</dbReference>
<dbReference type="GO" id="GO:0000155">
    <property type="term" value="F:phosphorelay sensor kinase activity"/>
    <property type="evidence" value="ECO:0007669"/>
    <property type="project" value="UniProtKB-ARBA"/>
</dbReference>
<dbReference type="InterPro" id="IPR003594">
    <property type="entry name" value="HATPase_dom"/>
</dbReference>
<dbReference type="SUPFAM" id="SSF55874">
    <property type="entry name" value="ATPase domain of HSP90 chaperone/DNA topoisomerase II/histidine kinase"/>
    <property type="match status" value="1"/>
</dbReference>
<feature type="compositionally biased region" description="Basic and acidic residues" evidence="11">
    <location>
        <begin position="1138"/>
        <end position="1148"/>
    </location>
</feature>
<dbReference type="Gene3D" id="2.30.30.40">
    <property type="entry name" value="SH3 Domains"/>
    <property type="match status" value="1"/>
</dbReference>
<gene>
    <name evidence="16" type="ORF">SAMN05216178_6805</name>
</gene>
<feature type="domain" description="Response regulatory" evidence="13">
    <location>
        <begin position="1813"/>
        <end position="1928"/>
    </location>
</feature>
<evidence type="ECO:0000256" key="8">
    <source>
        <dbReference type="ARBA" id="ARBA00035100"/>
    </source>
</evidence>
<dbReference type="SUPFAM" id="SSF52172">
    <property type="entry name" value="CheY-like"/>
    <property type="match status" value="1"/>
</dbReference>
<evidence type="ECO:0000256" key="2">
    <source>
        <dbReference type="ARBA" id="ARBA00012438"/>
    </source>
</evidence>
<dbReference type="SMART" id="SM00448">
    <property type="entry name" value="REC"/>
    <property type="match status" value="1"/>
</dbReference>
<evidence type="ECO:0000256" key="10">
    <source>
        <dbReference type="PROSITE-ProRule" id="PRU00169"/>
    </source>
</evidence>
<feature type="compositionally biased region" description="Basic residues" evidence="11">
    <location>
        <begin position="1161"/>
        <end position="1177"/>
    </location>
</feature>
<evidence type="ECO:0000259" key="14">
    <source>
        <dbReference type="PROSITE" id="PS50851"/>
    </source>
</evidence>
<keyword evidence="6 16" id="KW-0418">Kinase</keyword>
<feature type="compositionally biased region" description="Basic and acidic residues" evidence="11">
    <location>
        <begin position="735"/>
        <end position="748"/>
    </location>
</feature>
<evidence type="ECO:0000256" key="3">
    <source>
        <dbReference type="ARBA" id="ARBA00021495"/>
    </source>
</evidence>
<dbReference type="InterPro" id="IPR004358">
    <property type="entry name" value="Sig_transdc_His_kin-like_C"/>
</dbReference>
<dbReference type="CDD" id="cd00088">
    <property type="entry name" value="HPT"/>
    <property type="match status" value="1"/>
</dbReference>
<evidence type="ECO:0000256" key="9">
    <source>
        <dbReference type="PROSITE-ProRule" id="PRU00110"/>
    </source>
</evidence>
<dbReference type="EC" id="2.7.13.3" evidence="2"/>
<dbReference type="PROSITE" id="PS50110">
    <property type="entry name" value="RESPONSE_REGULATORY"/>
    <property type="match status" value="1"/>
</dbReference>
<dbReference type="InterPro" id="IPR036890">
    <property type="entry name" value="HATPase_C_sf"/>
</dbReference>
<sequence>MTSATHKAHLSWVRPPIEKAIGRAQVALDTYFQKMKVFRSPPTGVQPSWIDRQQQEANEKLGVLGQEINLIHSALVMIGSKGGAALSSEMHVISSNIQESILDDEQKDKALLALMSGLVVLPNYMSMVISGAPDSPSILSKPINEIREIRGVPLLVEESLLPNLAFSFIDPPLKDLAVDPAHRDRVFEASAKPFQAAFGSWIGTQSKESLREMKGILTDLQTVTNSQEIGCYWWAAGALVDLLIAGSLRHNNNTVSQLRTVSVAIQKGSFGGESAALESLGVERFKSLLYVMSLAKTQTDESEEVLGRFNVATGVDNDSLKSLQAKLDRSSEATAQTVALEVESLLSHAMAAIGRAVSATKEDVFGIQIASFLTAIRDLANIFFMVNDEELASIARTAATRVSEDSQMSDMTTEVVEALKSDLLYLDARLKNLAENEATRALGIEGVAPDVISGIVSESLKVLVSVRRPIALHVDSGTAQEGLRQGLEELLSVASVTSFAGASKVGAILKGVAHSMISMLDGGTLSQSEAYENAARALVAVELYLESIHSGFEPDPSILTSAIQALSKNGIEVGEVEAPTQSELLTIFENVSASAADDEDTLLPEIQELRHVFEAFAQLPNFTDQAQLQTLHMASDRIAMAARIRGVEPLAKLSKAIAHFANEVYSVARDEEFDTNAAVEAAKESAALILRCFDEYAAKGAAAIFVADVAIRLIDMVDTARREVETTEDAAPIEPEAHQNESVDRVSEIDTPVDSQEIREVEGSEVILAKEAEGEEVEYPEGTDAFMMQLYRAEYKANHDSLVAMLSSEAPKLDDHACRLVHTLRGCSGSAQCMPLNRVFAVLENRLNEIRTSEVELTTHDCAQIIELLNECMEFHLAFPWQATTQLEDAWIDMAKSICGTTEEAVYEEVAVPAVPAEDPPVTTATDQVDSVEPEAIEVEVEVDAVAPVTVDEVTETVAEQPQAEVEVEVEAQVEVEPEYQAPIPTQSHAVMEATYDQELASFYIEEADERLPQLQDNFQAWLSDLDNRELIHTIKRQMHTLKGAAAMAQLTEIQEVTHLMESLFESLSLNIIPANQDCIDLVEIVLQEIGGLSTAVRAYRGLRRPDALINCLECAVEKNHINLQLLSMNQGEPQISEQEHDEDHNHGAESSVGMEPTVGKKTRRRSRGKGAAKRHAEKMAALAEGQTTGEAHIPEEKHSVEQPKAQPQATVPVPEPVAKPAVVAAPKAEAQIAPRATAVTEPKKAEQKPATEQPVRKESVNKPSAATGNAVAAEMLVHRSSRKAPFDDGKETPLMPVVSQAVRSLLQRTQQAHGQALDAQRVVSTEKIKVDQRLLETAVEQASELTASRHRQSALQKEVAIGLISIREKMEAHYLHQNQVIHMLRGYINLPGGMTGTTNASADMQLERFNDISSMAVHAAQNIEQIIQDLQYVMETGDVMQESIRSQGRLISRLQRDLIHSRLVPFNNIKPALNSTIENTSKLLKKKVRTEFGGGDTILDKKILDAIKDPLFHILRNAIDHGLEVEADRAAAGKNPEGLIRVTVARRAKNMIVTISDDGRGIDPEAVRKKALSIGIISAKDELTDSEIIRLITHNGFSTANSVGHISGRGVGMDIVASAVESMGGMLQIESKVGQGTTFTLVLPFSIGSNRAMICNTGGQWFAIPTFTMSSVAYCARADLDEQLRLNGHATYSHEGEVYNVVPLADLIAMPELKGSVDAAKPVTLLLCRHGSTRVAIEVEKVDSMPEIHIRELDGILSNVRGLIGETELSDGTAIFVLDVMELIRINLKEGSKGYGVRQNRIRAVKRENRPLAFVVDDATSYRRQLTQYFEARGFEVITARDGQDALDMLPLEREPSIITVDVEMPRLDGFGLTRRLRQMSELDHIPIIMLTTRTGLEAQAAEAGVNVFLNKPVDYPGMDKAVSQCRPDLIRNEDAA</sequence>
<evidence type="ECO:0000313" key="16">
    <source>
        <dbReference type="EMBL" id="SED32903.1"/>
    </source>
</evidence>
<feature type="region of interest" description="Disordered" evidence="11">
    <location>
        <begin position="1234"/>
        <end position="1267"/>
    </location>
</feature>
<keyword evidence="7" id="KW-0902">Two-component regulatory system</keyword>
<dbReference type="Pfam" id="PF02518">
    <property type="entry name" value="HATPase_c"/>
    <property type="match status" value="1"/>
</dbReference>
<evidence type="ECO:0000313" key="17">
    <source>
        <dbReference type="Proteomes" id="UP000198982"/>
    </source>
</evidence>
<feature type="compositionally biased region" description="Basic and acidic residues" evidence="11">
    <location>
        <begin position="1242"/>
        <end position="1261"/>
    </location>
</feature>
<comment type="function">
    <text evidence="8">Involved in the transmission of sensory signals from the chemoreceptors to the flagellar motors. CheA is autophosphorylated; it can transfer its phosphate group to either CheB or CheY.</text>
</comment>
<dbReference type="Pfam" id="PF00072">
    <property type="entry name" value="Response_reg"/>
    <property type="match status" value="1"/>
</dbReference>
<dbReference type="SMART" id="SM00387">
    <property type="entry name" value="HATPase_c"/>
    <property type="match status" value="1"/>
</dbReference>
<dbReference type="PROSITE" id="PS50894">
    <property type="entry name" value="HPT"/>
    <property type="match status" value="1"/>
</dbReference>
<feature type="domain" description="Histidine kinase" evidence="12">
    <location>
        <begin position="1404"/>
        <end position="1648"/>
    </location>
</feature>
<dbReference type="InterPro" id="IPR008207">
    <property type="entry name" value="Sig_transdc_His_kin_Hpt_dom"/>
</dbReference>
<dbReference type="Gene3D" id="1.20.120.160">
    <property type="entry name" value="HPT domain"/>
    <property type="match status" value="2"/>
</dbReference>